<dbReference type="EMBL" id="PGOL01000298">
    <property type="protein sequence ID" value="PKI73046.1"/>
    <property type="molecule type" value="Genomic_DNA"/>
</dbReference>
<dbReference type="Proteomes" id="UP000233551">
    <property type="component" value="Unassembled WGS sequence"/>
</dbReference>
<protein>
    <submittedName>
        <fullName evidence="2">Uncharacterized protein</fullName>
    </submittedName>
</protein>
<keyword evidence="3" id="KW-1185">Reference proteome</keyword>
<gene>
    <name evidence="2" type="ORF">CRG98_006541</name>
</gene>
<evidence type="ECO:0000313" key="2">
    <source>
        <dbReference type="EMBL" id="PKI73046.1"/>
    </source>
</evidence>
<accession>A0A2I0KYX3</accession>
<evidence type="ECO:0000256" key="1">
    <source>
        <dbReference type="SAM" id="MobiDB-lite"/>
    </source>
</evidence>
<dbReference type="AlphaFoldDB" id="A0A2I0KYX3"/>
<feature type="region of interest" description="Disordered" evidence="1">
    <location>
        <begin position="72"/>
        <end position="91"/>
    </location>
</feature>
<sequence>MHSEIESFKLFALPRDDRKPFGAVVANGELFPFRLRGAAPRYHKHVRTTTDSDSRSFEIRRRSTLELKSFSMRHPARQNPSSHGWGIASEKFLGQHPPHTSTVKVSHLLHCIRVSHPHIGFHTHTSAVKVSHPLLRVRGFTLTPLQLGFHIRSTAFGFHTLTSTVRVSHPLHCIRVSHPGFHTHTQGFTPTPLQLGFHTRSTLFGFHTPTSAVRVSHPLHCIRVSHPHFCSQDFTPTLLQLGFHTRSIAFEFHTYISTVRVSHPLHCIRVSHPHLYSQGFTPAPLYLGFTPTPL</sequence>
<name>A0A2I0KYX3_PUNGR</name>
<reference evidence="2 3" key="1">
    <citation type="submission" date="2017-11" db="EMBL/GenBank/DDBJ databases">
        <title>De-novo sequencing of pomegranate (Punica granatum L.) genome.</title>
        <authorList>
            <person name="Akparov Z."/>
            <person name="Amiraslanov A."/>
            <person name="Hajiyeva S."/>
            <person name="Abbasov M."/>
            <person name="Kaur K."/>
            <person name="Hamwieh A."/>
            <person name="Solovyev V."/>
            <person name="Salamov A."/>
            <person name="Braich B."/>
            <person name="Kosarev P."/>
            <person name="Mahmoud A."/>
            <person name="Hajiyev E."/>
            <person name="Babayeva S."/>
            <person name="Izzatullayeva V."/>
            <person name="Mammadov A."/>
            <person name="Mammadov A."/>
            <person name="Sharifova S."/>
            <person name="Ojaghi J."/>
            <person name="Eynullazada K."/>
            <person name="Bayramov B."/>
            <person name="Abdulazimova A."/>
            <person name="Shahmuradov I."/>
        </authorList>
    </citation>
    <scope>NUCLEOTIDE SEQUENCE [LARGE SCALE GENOMIC DNA]</scope>
    <source>
        <strain evidence="3">cv. AG2017</strain>
        <tissue evidence="2">Leaf</tissue>
    </source>
</reference>
<comment type="caution">
    <text evidence="2">The sequence shown here is derived from an EMBL/GenBank/DDBJ whole genome shotgun (WGS) entry which is preliminary data.</text>
</comment>
<evidence type="ECO:0000313" key="3">
    <source>
        <dbReference type="Proteomes" id="UP000233551"/>
    </source>
</evidence>
<organism evidence="2 3">
    <name type="scientific">Punica granatum</name>
    <name type="common">Pomegranate</name>
    <dbReference type="NCBI Taxonomy" id="22663"/>
    <lineage>
        <taxon>Eukaryota</taxon>
        <taxon>Viridiplantae</taxon>
        <taxon>Streptophyta</taxon>
        <taxon>Embryophyta</taxon>
        <taxon>Tracheophyta</taxon>
        <taxon>Spermatophyta</taxon>
        <taxon>Magnoliopsida</taxon>
        <taxon>eudicotyledons</taxon>
        <taxon>Gunneridae</taxon>
        <taxon>Pentapetalae</taxon>
        <taxon>rosids</taxon>
        <taxon>malvids</taxon>
        <taxon>Myrtales</taxon>
        <taxon>Lythraceae</taxon>
        <taxon>Punica</taxon>
    </lineage>
</organism>
<proteinExistence type="predicted"/>